<dbReference type="SUPFAM" id="SSF52540">
    <property type="entry name" value="P-loop containing nucleoside triphosphate hydrolases"/>
    <property type="match status" value="1"/>
</dbReference>
<dbReference type="PANTHER" id="PTHR34388:SF1">
    <property type="entry name" value="DNA POLYMERASE III SUBUNIT DELTA"/>
    <property type="match status" value="1"/>
</dbReference>
<gene>
    <name evidence="12" type="primary">dnaDelta</name>
    <name evidence="11" type="ORF">YH66_11355</name>
</gene>
<dbReference type="NCBIfam" id="NF004165">
    <property type="entry name" value="PRK05629.1"/>
    <property type="match status" value="1"/>
</dbReference>
<keyword evidence="5" id="KW-0235">DNA replication</keyword>
<dbReference type="GO" id="GO:0009360">
    <property type="term" value="C:DNA polymerase III complex"/>
    <property type="evidence" value="ECO:0007669"/>
    <property type="project" value="InterPro"/>
</dbReference>
<dbReference type="AlphaFoldDB" id="A0A0A1IXG8"/>
<keyword evidence="3" id="KW-0808">Transferase</keyword>
<protein>
    <recommendedName>
        <fullName evidence="2">DNA polymerase III subunit delta</fullName>
        <ecNumber evidence="1">2.7.7.7</ecNumber>
    </recommendedName>
</protein>
<dbReference type="InterPro" id="IPR008921">
    <property type="entry name" value="DNA_pol3_clamp-load_cplx_C"/>
</dbReference>
<dbReference type="HOGENOM" id="CLU_052338_0_0_11"/>
<evidence type="ECO:0000256" key="2">
    <source>
        <dbReference type="ARBA" id="ARBA00017703"/>
    </source>
</evidence>
<accession>A0A0A1IXG8</accession>
<keyword evidence="4" id="KW-0548">Nucleotidyltransferase</keyword>
<keyword evidence="6" id="KW-0239">DNA-directed DNA polymerase</keyword>
<dbReference type="Gene3D" id="1.10.8.60">
    <property type="match status" value="1"/>
</dbReference>
<evidence type="ECO:0000256" key="3">
    <source>
        <dbReference type="ARBA" id="ARBA00022679"/>
    </source>
</evidence>
<dbReference type="NCBIfam" id="TIGR01128">
    <property type="entry name" value="holA"/>
    <property type="match status" value="1"/>
</dbReference>
<dbReference type="EMBL" id="LN624138">
    <property type="protein sequence ID" value="CEG62676.1"/>
    <property type="molecule type" value="Genomic_DNA"/>
</dbReference>
<dbReference type="GO" id="GO:0003677">
    <property type="term" value="F:DNA binding"/>
    <property type="evidence" value="ECO:0007669"/>
    <property type="project" value="InterPro"/>
</dbReference>
<feature type="domain" description="DNA polymerase III delta N-terminal" evidence="9">
    <location>
        <begin position="19"/>
        <end position="133"/>
    </location>
</feature>
<evidence type="ECO:0000313" key="12">
    <source>
        <dbReference type="EMBL" id="CEG62676.1"/>
    </source>
</evidence>
<dbReference type="PATRIC" id="fig|92706.3.peg.2382"/>
<dbReference type="InterPro" id="IPR048466">
    <property type="entry name" value="DNA_pol3_delta-like_C"/>
</dbReference>
<comment type="similarity">
    <text evidence="7">Belongs to the DNA polymerase HolA subunit family.</text>
</comment>
<dbReference type="Gene3D" id="3.40.50.300">
    <property type="entry name" value="P-loop containing nucleotide triphosphate hydrolases"/>
    <property type="match status" value="1"/>
</dbReference>
<evidence type="ECO:0000313" key="13">
    <source>
        <dbReference type="Proteomes" id="UP000034037"/>
    </source>
</evidence>
<evidence type="ECO:0000259" key="10">
    <source>
        <dbReference type="Pfam" id="PF21694"/>
    </source>
</evidence>
<dbReference type="Pfam" id="PF21694">
    <property type="entry name" value="DNA_pol3_delta_C"/>
    <property type="match status" value="1"/>
</dbReference>
<evidence type="ECO:0000256" key="1">
    <source>
        <dbReference type="ARBA" id="ARBA00012417"/>
    </source>
</evidence>
<dbReference type="InterPro" id="IPR010372">
    <property type="entry name" value="DNA_pol3_delta_N"/>
</dbReference>
<sequence length="331" mass="35221">MWHDGHVASAPISVQPAVHLVLGEDEFLAERARINIVHDIRSSMASPDSLQVTTLKASEITQGELLDALSPSLFAEDRVVVLTNMDQAGQDAVDLALSAAVDPSPGTCLIVMHSGGGRSKSMVKKLEKVAVVHDAAKLKDRDRPGWVKQEFKNHKVQVTPDVIHALLEGVGSDLRELASAVSQLVEDTQGNVTVEKVRAYYVGVAEVSGFDIADSACAGQVSKAVASTRRALQLGTSPVALAAALSMKVGQIARLYSTRGRINGFELAKELGMPPFVVEKTAKVARNWSGDSVSEAVILMADLDAAVKGQSGDPEFAIESAVRRVAELARR</sequence>
<evidence type="ECO:0000256" key="4">
    <source>
        <dbReference type="ARBA" id="ARBA00022695"/>
    </source>
</evidence>
<dbReference type="SUPFAM" id="SSF48019">
    <property type="entry name" value="post-AAA+ oligomerization domain-like"/>
    <property type="match status" value="1"/>
</dbReference>
<dbReference type="GO" id="GO:0006261">
    <property type="term" value="P:DNA-templated DNA replication"/>
    <property type="evidence" value="ECO:0007669"/>
    <property type="project" value="TreeGrafter"/>
</dbReference>
<reference evidence="12" key="1">
    <citation type="journal article" date="2015" name="Virus Res.">
        <title>Interaction between phage BFK20 helicase gp41 and its host Brevibacterium flavum primase DnaG.</title>
        <authorList>
            <person name="Solteszova B."/>
            <person name="Halgasova N."/>
            <person name="Bukovska G."/>
        </authorList>
    </citation>
    <scope>NUCLEOTIDE SEQUENCE</scope>
    <source>
        <strain evidence="12">CCM 251</strain>
    </source>
</reference>
<keyword evidence="13" id="KW-1185">Reference proteome</keyword>
<dbReference type="Proteomes" id="UP000034037">
    <property type="component" value="Chromosome"/>
</dbReference>
<reference evidence="11 13" key="2">
    <citation type="submission" date="2015-04" db="EMBL/GenBank/DDBJ databases">
        <title>Complete Genome Sequence of Brevibacterium flavum ATCC 15168.</title>
        <authorList>
            <person name="Ahn J."/>
            <person name="Park G."/>
            <person name="Jeon W."/>
            <person name="Jang Y."/>
            <person name="Jang M."/>
            <person name="Lee H."/>
            <person name="Lee H."/>
        </authorList>
    </citation>
    <scope>NUCLEOTIDE SEQUENCE [LARGE SCALE GENOMIC DNA]</scope>
    <source>
        <strain evidence="11 13">ATCC 15168</strain>
    </source>
</reference>
<evidence type="ECO:0000259" key="9">
    <source>
        <dbReference type="Pfam" id="PF06144"/>
    </source>
</evidence>
<name>A0A0A1IXG8_9CORY</name>
<evidence type="ECO:0000256" key="8">
    <source>
        <dbReference type="ARBA" id="ARBA00049244"/>
    </source>
</evidence>
<dbReference type="PANTHER" id="PTHR34388">
    <property type="entry name" value="DNA POLYMERASE III SUBUNIT DELTA"/>
    <property type="match status" value="1"/>
</dbReference>
<evidence type="ECO:0000256" key="6">
    <source>
        <dbReference type="ARBA" id="ARBA00022932"/>
    </source>
</evidence>
<organism evidence="12">
    <name type="scientific">[Brevibacterium] flavum</name>
    <dbReference type="NCBI Taxonomy" id="92706"/>
    <lineage>
        <taxon>Bacteria</taxon>
        <taxon>Bacillati</taxon>
        <taxon>Actinomycetota</taxon>
        <taxon>Actinomycetes</taxon>
        <taxon>Mycobacteriales</taxon>
        <taxon>Corynebacteriaceae</taxon>
        <taxon>Corynebacterium</taxon>
    </lineage>
</organism>
<feature type="non-terminal residue" evidence="12">
    <location>
        <position position="331"/>
    </location>
</feature>
<evidence type="ECO:0000256" key="7">
    <source>
        <dbReference type="ARBA" id="ARBA00034754"/>
    </source>
</evidence>
<dbReference type="EMBL" id="CP011309">
    <property type="protein sequence ID" value="AKF28106.1"/>
    <property type="molecule type" value="Genomic_DNA"/>
</dbReference>
<dbReference type="EC" id="2.7.7.7" evidence="1"/>
<evidence type="ECO:0000313" key="11">
    <source>
        <dbReference type="EMBL" id="AKF28106.1"/>
    </source>
</evidence>
<proteinExistence type="inferred from homology"/>
<dbReference type="Gene3D" id="1.20.272.10">
    <property type="match status" value="1"/>
</dbReference>
<dbReference type="InterPro" id="IPR027417">
    <property type="entry name" value="P-loop_NTPase"/>
</dbReference>
<dbReference type="RefSeq" id="WP_003859338.1">
    <property type="nucleotide sequence ID" value="NZ_CP011309.1"/>
</dbReference>
<dbReference type="InterPro" id="IPR005790">
    <property type="entry name" value="DNA_polIII_delta"/>
</dbReference>
<evidence type="ECO:0000256" key="5">
    <source>
        <dbReference type="ARBA" id="ARBA00022705"/>
    </source>
</evidence>
<dbReference type="Pfam" id="PF06144">
    <property type="entry name" value="DNA_pol3_delta"/>
    <property type="match status" value="1"/>
</dbReference>
<dbReference type="GO" id="GO:0003887">
    <property type="term" value="F:DNA-directed DNA polymerase activity"/>
    <property type="evidence" value="ECO:0007669"/>
    <property type="project" value="UniProtKB-KW"/>
</dbReference>
<feature type="domain" description="DNA polymerase III delta subunit-like C-terminal" evidence="10">
    <location>
        <begin position="209"/>
        <end position="322"/>
    </location>
</feature>
<comment type="catalytic activity">
    <reaction evidence="8">
        <text>DNA(n) + a 2'-deoxyribonucleoside 5'-triphosphate = DNA(n+1) + diphosphate</text>
        <dbReference type="Rhea" id="RHEA:22508"/>
        <dbReference type="Rhea" id="RHEA-COMP:17339"/>
        <dbReference type="Rhea" id="RHEA-COMP:17340"/>
        <dbReference type="ChEBI" id="CHEBI:33019"/>
        <dbReference type="ChEBI" id="CHEBI:61560"/>
        <dbReference type="ChEBI" id="CHEBI:173112"/>
        <dbReference type="EC" id="2.7.7.7"/>
    </reaction>
</comment>